<sequence length="75" mass="6912">MTLKEGLADGGDGGNGYAGGGGDAGAGGALFVNTGAIVNAQFAGVGGAGSTANGLDLGRDWAIAGGGFAARPSDR</sequence>
<keyword evidence="2" id="KW-1185">Reference proteome</keyword>
<dbReference type="AlphaFoldDB" id="A0A517NJH8"/>
<evidence type="ECO:0000313" key="1">
    <source>
        <dbReference type="EMBL" id="QDT07183.1"/>
    </source>
</evidence>
<proteinExistence type="predicted"/>
<evidence type="ECO:0000313" key="2">
    <source>
        <dbReference type="Proteomes" id="UP000318538"/>
    </source>
</evidence>
<organism evidence="1 2">
    <name type="scientific">Rubripirellula lacrimiformis</name>
    <dbReference type="NCBI Taxonomy" id="1930273"/>
    <lineage>
        <taxon>Bacteria</taxon>
        <taxon>Pseudomonadati</taxon>
        <taxon>Planctomycetota</taxon>
        <taxon>Planctomycetia</taxon>
        <taxon>Pirellulales</taxon>
        <taxon>Pirellulaceae</taxon>
        <taxon>Rubripirellula</taxon>
    </lineage>
</organism>
<name>A0A517NJH8_9BACT</name>
<accession>A0A517NJH8</accession>
<dbReference type="EMBL" id="CP036525">
    <property type="protein sequence ID" value="QDT07183.1"/>
    <property type="molecule type" value="Genomic_DNA"/>
</dbReference>
<reference evidence="1 2" key="1">
    <citation type="submission" date="2019-02" db="EMBL/GenBank/DDBJ databases">
        <title>Deep-cultivation of Planctomycetes and their phenomic and genomic characterization uncovers novel biology.</title>
        <authorList>
            <person name="Wiegand S."/>
            <person name="Jogler M."/>
            <person name="Boedeker C."/>
            <person name="Pinto D."/>
            <person name="Vollmers J."/>
            <person name="Rivas-Marin E."/>
            <person name="Kohn T."/>
            <person name="Peeters S.H."/>
            <person name="Heuer A."/>
            <person name="Rast P."/>
            <person name="Oberbeckmann S."/>
            <person name="Bunk B."/>
            <person name="Jeske O."/>
            <person name="Meyerdierks A."/>
            <person name="Storesund J.E."/>
            <person name="Kallscheuer N."/>
            <person name="Luecker S."/>
            <person name="Lage O.M."/>
            <person name="Pohl T."/>
            <person name="Merkel B.J."/>
            <person name="Hornburger P."/>
            <person name="Mueller R.-W."/>
            <person name="Bruemmer F."/>
            <person name="Labrenz M."/>
            <person name="Spormann A.M."/>
            <person name="Op den Camp H."/>
            <person name="Overmann J."/>
            <person name="Amann R."/>
            <person name="Jetten M.S.M."/>
            <person name="Mascher T."/>
            <person name="Medema M.H."/>
            <person name="Devos D.P."/>
            <person name="Kaster A.-K."/>
            <person name="Ovreas L."/>
            <person name="Rohde M."/>
            <person name="Galperin M.Y."/>
            <person name="Jogler C."/>
        </authorList>
    </citation>
    <scope>NUCLEOTIDE SEQUENCE [LARGE SCALE GENOMIC DNA]</scope>
    <source>
        <strain evidence="1 2">K22_7</strain>
    </source>
</reference>
<protein>
    <submittedName>
        <fullName evidence="1">Uncharacterized protein</fullName>
    </submittedName>
</protein>
<dbReference type="KEGG" id="rlc:K227x_56080"/>
<gene>
    <name evidence="1" type="ORF">K227x_56080</name>
</gene>
<dbReference type="RefSeq" id="WP_145174804.1">
    <property type="nucleotide sequence ID" value="NZ_CP036525.1"/>
</dbReference>
<dbReference type="Proteomes" id="UP000318538">
    <property type="component" value="Chromosome"/>
</dbReference>